<proteinExistence type="predicted"/>
<keyword evidence="2" id="KW-0378">Hydrolase</keyword>
<evidence type="ECO:0000313" key="4">
    <source>
        <dbReference type="Proteomes" id="UP000321085"/>
    </source>
</evidence>
<dbReference type="InterPro" id="IPR010126">
    <property type="entry name" value="Esterase_phb"/>
</dbReference>
<dbReference type="SUPFAM" id="SSF53474">
    <property type="entry name" value="alpha/beta-Hydrolases"/>
    <property type="match status" value="2"/>
</dbReference>
<dbReference type="EMBL" id="BJYU01000169">
    <property type="protein sequence ID" value="GEO18236.1"/>
    <property type="molecule type" value="Genomic_DNA"/>
</dbReference>
<dbReference type="Gene3D" id="3.40.50.1820">
    <property type="entry name" value="alpha/beta hydrolase"/>
    <property type="match status" value="1"/>
</dbReference>
<evidence type="ECO:0000256" key="1">
    <source>
        <dbReference type="ARBA" id="ARBA00022729"/>
    </source>
</evidence>
<dbReference type="Proteomes" id="UP000321085">
    <property type="component" value="Unassembled WGS sequence"/>
</dbReference>
<gene>
    <name evidence="3" type="ORF">MAE02_59320</name>
</gene>
<dbReference type="PANTHER" id="PTHR43037">
    <property type="entry name" value="UNNAMED PRODUCT-RELATED"/>
    <property type="match status" value="1"/>
</dbReference>
<dbReference type="InterPro" id="IPR050955">
    <property type="entry name" value="Plant_Biomass_Hydrol_Est"/>
</dbReference>
<protein>
    <recommendedName>
        <fullName evidence="5">Esterase</fullName>
    </recommendedName>
</protein>
<keyword evidence="1" id="KW-0732">Signal</keyword>
<dbReference type="PANTHER" id="PTHR43037:SF1">
    <property type="entry name" value="BLL1128 PROTEIN"/>
    <property type="match status" value="1"/>
</dbReference>
<dbReference type="AlphaFoldDB" id="A0A512C204"/>
<accession>A0A512C204</accession>
<name>A0A512C204_9HYPH</name>
<organism evidence="3 4">
    <name type="scientific">Microvirga aerophila</name>
    <dbReference type="NCBI Taxonomy" id="670291"/>
    <lineage>
        <taxon>Bacteria</taxon>
        <taxon>Pseudomonadati</taxon>
        <taxon>Pseudomonadota</taxon>
        <taxon>Alphaproteobacteria</taxon>
        <taxon>Hyphomicrobiales</taxon>
        <taxon>Methylobacteriaceae</taxon>
        <taxon>Microvirga</taxon>
    </lineage>
</organism>
<reference evidence="3 4" key="1">
    <citation type="submission" date="2019-07" db="EMBL/GenBank/DDBJ databases">
        <title>Whole genome shotgun sequence of Microvirga aerophila NBRC 106136.</title>
        <authorList>
            <person name="Hosoyama A."/>
            <person name="Uohara A."/>
            <person name="Ohji S."/>
            <person name="Ichikawa N."/>
        </authorList>
    </citation>
    <scope>NUCLEOTIDE SEQUENCE [LARGE SCALE GENOMIC DNA]</scope>
    <source>
        <strain evidence="3 4">NBRC 106136</strain>
    </source>
</reference>
<dbReference type="GO" id="GO:0005576">
    <property type="term" value="C:extracellular region"/>
    <property type="evidence" value="ECO:0007669"/>
    <property type="project" value="InterPro"/>
</dbReference>
<comment type="caution">
    <text evidence="3">The sequence shown here is derived from an EMBL/GenBank/DDBJ whole genome shotgun (WGS) entry which is preliminary data.</text>
</comment>
<dbReference type="InterPro" id="IPR029058">
    <property type="entry name" value="AB_hydrolase_fold"/>
</dbReference>
<dbReference type="GO" id="GO:0016787">
    <property type="term" value="F:hydrolase activity"/>
    <property type="evidence" value="ECO:0007669"/>
    <property type="project" value="UniProtKB-KW"/>
</dbReference>
<dbReference type="NCBIfam" id="TIGR01840">
    <property type="entry name" value="esterase_phb"/>
    <property type="match status" value="1"/>
</dbReference>
<evidence type="ECO:0000256" key="2">
    <source>
        <dbReference type="ARBA" id="ARBA00022801"/>
    </source>
</evidence>
<evidence type="ECO:0008006" key="5">
    <source>
        <dbReference type="Google" id="ProtNLM"/>
    </source>
</evidence>
<sequence>MLLAAHALPPEASSPALDTHHLVHMRLKLPIARLLKVQRRWGKTLIKAASTSQKIMVEPRRARRRKSKLIEITSFGSNPGNLRMLTYVPPHLPDSAPLVVVLHGCLQTAQAYDEGSGWSTLAKRYGFALVYAEQSRTNNPNRCFNWFRPGDARRGSGEALSIRQMVTRMRRSHGVDPARIFITGLSAGGAMTAVMLATYPEVFAGGGIIAGLPFGAASDVRHVMAAMKKPRPRTAQQWGDLVRSASAHMGRRPAVSIWHGTNDGTVAVANADDLLSQWTNVHGVPEETFAQSAVGGHCRRTWLNKKGEAVVELTLIEGMGHGTPVRRTKAQASAGSAGPFMLDVGLSSSLHLARSWGLVRTKAG</sequence>
<dbReference type="RefSeq" id="WP_246690525.1">
    <property type="nucleotide sequence ID" value="NZ_BJYU01000169.1"/>
</dbReference>
<evidence type="ECO:0000313" key="3">
    <source>
        <dbReference type="EMBL" id="GEO18236.1"/>
    </source>
</evidence>
<keyword evidence="4" id="KW-1185">Reference proteome</keyword>
<dbReference type="Pfam" id="PF10503">
    <property type="entry name" value="Esterase_PHB"/>
    <property type="match status" value="1"/>
</dbReference>